<organism evidence="1 2">
    <name type="scientific">Ambrosia artemisiifolia</name>
    <name type="common">Common ragweed</name>
    <dbReference type="NCBI Taxonomy" id="4212"/>
    <lineage>
        <taxon>Eukaryota</taxon>
        <taxon>Viridiplantae</taxon>
        <taxon>Streptophyta</taxon>
        <taxon>Embryophyta</taxon>
        <taxon>Tracheophyta</taxon>
        <taxon>Spermatophyta</taxon>
        <taxon>Magnoliopsida</taxon>
        <taxon>eudicotyledons</taxon>
        <taxon>Gunneridae</taxon>
        <taxon>Pentapetalae</taxon>
        <taxon>asterids</taxon>
        <taxon>campanulids</taxon>
        <taxon>Asterales</taxon>
        <taxon>Asteraceae</taxon>
        <taxon>Asteroideae</taxon>
        <taxon>Heliantheae alliance</taxon>
        <taxon>Heliantheae</taxon>
        <taxon>Ambrosia</taxon>
    </lineage>
</organism>
<evidence type="ECO:0000313" key="1">
    <source>
        <dbReference type="EMBL" id="KAI7741582.1"/>
    </source>
</evidence>
<sequence length="125" mass="14097">SDWRILLTNNIIERLLSSLKIKRGKGGVSKGVLKMIGVGVDGTATTTTTKSSDSWIHLLMEEEYRDSIQGWRRGKCCWSVVVLPIVGLCMHVLPGHCHRLPQHIHCSLVEWKDHGLPDPAQRMFK</sequence>
<reference evidence="1" key="1">
    <citation type="submission" date="2022-06" db="EMBL/GenBank/DDBJ databases">
        <title>Uncovering the hologenomic basis of an extraordinary plant invasion.</title>
        <authorList>
            <person name="Bieker V.C."/>
            <person name="Martin M.D."/>
            <person name="Gilbert T."/>
            <person name="Hodgins K."/>
            <person name="Battlay P."/>
            <person name="Petersen B."/>
            <person name="Wilson J."/>
        </authorList>
    </citation>
    <scope>NUCLEOTIDE SEQUENCE</scope>
    <source>
        <strain evidence="1">AA19_3_7</strain>
        <tissue evidence="1">Leaf</tissue>
    </source>
</reference>
<protein>
    <submittedName>
        <fullName evidence="1">Uncharacterized protein</fullName>
    </submittedName>
</protein>
<dbReference type="EMBL" id="JAMZMK010008163">
    <property type="protein sequence ID" value="KAI7741582.1"/>
    <property type="molecule type" value="Genomic_DNA"/>
</dbReference>
<dbReference type="Proteomes" id="UP001206925">
    <property type="component" value="Unassembled WGS sequence"/>
</dbReference>
<proteinExistence type="predicted"/>
<feature type="non-terminal residue" evidence="1">
    <location>
        <position position="125"/>
    </location>
</feature>
<comment type="caution">
    <text evidence="1">The sequence shown here is derived from an EMBL/GenBank/DDBJ whole genome shotgun (WGS) entry which is preliminary data.</text>
</comment>
<evidence type="ECO:0000313" key="2">
    <source>
        <dbReference type="Proteomes" id="UP001206925"/>
    </source>
</evidence>
<name>A0AAD5GGG7_AMBAR</name>
<gene>
    <name evidence="1" type="ORF">M8C21_019859</name>
</gene>
<feature type="non-terminal residue" evidence="1">
    <location>
        <position position="1"/>
    </location>
</feature>
<dbReference type="AlphaFoldDB" id="A0AAD5GGG7"/>
<keyword evidence="2" id="KW-1185">Reference proteome</keyword>
<accession>A0AAD5GGG7</accession>